<keyword evidence="2" id="KW-1185">Reference proteome</keyword>
<gene>
    <name evidence="1" type="ORF">A0J61_06936</name>
</gene>
<dbReference type="Proteomes" id="UP000093000">
    <property type="component" value="Unassembled WGS sequence"/>
</dbReference>
<comment type="caution">
    <text evidence="1">The sequence shown here is derived from an EMBL/GenBank/DDBJ whole genome shotgun (WGS) entry which is preliminary data.</text>
</comment>
<dbReference type="AlphaFoldDB" id="A0A1C7N7A6"/>
<organism evidence="1 2">
    <name type="scientific">Choanephora cucurbitarum</name>
    <dbReference type="NCBI Taxonomy" id="101091"/>
    <lineage>
        <taxon>Eukaryota</taxon>
        <taxon>Fungi</taxon>
        <taxon>Fungi incertae sedis</taxon>
        <taxon>Mucoromycota</taxon>
        <taxon>Mucoromycotina</taxon>
        <taxon>Mucoromycetes</taxon>
        <taxon>Mucorales</taxon>
        <taxon>Mucorineae</taxon>
        <taxon>Choanephoraceae</taxon>
        <taxon>Choanephoroideae</taxon>
        <taxon>Choanephora</taxon>
    </lineage>
</organism>
<proteinExistence type="predicted"/>
<dbReference type="EMBL" id="LUGH01000443">
    <property type="protein sequence ID" value="OBZ85013.1"/>
    <property type="molecule type" value="Genomic_DNA"/>
</dbReference>
<sequence>MKVAFKPNIVDDLMNNTINRKEADARLKKLPLDEYENKFAKALGGLPLKLMFILIDENANVTELCSRFIDPFSTSLFDNPDEGICLCRDIFRSHSKSARFVHHHYCGSKNLLNICISCKDALEHQPMKQKLVVQISYLLILPDKGLYSMTEITTIEILDSFGNPLSLILQFSNLWMYLIELVYSTRMLRVKKPCHPKIRPN</sequence>
<protein>
    <submittedName>
        <fullName evidence="1">Uncharacterized protein</fullName>
    </submittedName>
</protein>
<accession>A0A1C7N7A6</accession>
<dbReference type="OrthoDB" id="2225686at2759"/>
<reference evidence="1 2" key="1">
    <citation type="submission" date="2016-03" db="EMBL/GenBank/DDBJ databases">
        <title>Choanephora cucurbitarum.</title>
        <authorList>
            <person name="Min B."/>
            <person name="Park H."/>
            <person name="Park J.-H."/>
            <person name="Shin H.-D."/>
            <person name="Choi I.-G."/>
        </authorList>
    </citation>
    <scope>NUCLEOTIDE SEQUENCE [LARGE SCALE GENOMIC DNA]</scope>
    <source>
        <strain evidence="1 2">KUS-F28377</strain>
    </source>
</reference>
<dbReference type="InParanoid" id="A0A1C7N7A6"/>
<name>A0A1C7N7A6_9FUNG</name>
<evidence type="ECO:0000313" key="1">
    <source>
        <dbReference type="EMBL" id="OBZ85013.1"/>
    </source>
</evidence>
<evidence type="ECO:0000313" key="2">
    <source>
        <dbReference type="Proteomes" id="UP000093000"/>
    </source>
</evidence>